<evidence type="ECO:0000313" key="16">
    <source>
        <dbReference type="Proteomes" id="UP000604825"/>
    </source>
</evidence>
<dbReference type="InterPro" id="IPR017884">
    <property type="entry name" value="SANT_dom"/>
</dbReference>
<keyword evidence="8 10" id="KW-0175">Coiled coil</keyword>
<feature type="region of interest" description="Disordered" evidence="11">
    <location>
        <begin position="1"/>
        <end position="121"/>
    </location>
</feature>
<evidence type="ECO:0000256" key="9">
    <source>
        <dbReference type="ARBA" id="ARBA00023242"/>
    </source>
</evidence>
<dbReference type="GO" id="GO:1900036">
    <property type="term" value="P:positive regulation of cellular response to heat"/>
    <property type="evidence" value="ECO:0007669"/>
    <property type="project" value="UniProtKB-ARBA"/>
</dbReference>
<dbReference type="Proteomes" id="UP000604825">
    <property type="component" value="Unassembled WGS sequence"/>
</dbReference>
<keyword evidence="7" id="KW-0156">Chromatin regulator</keyword>
<dbReference type="CDD" id="cd00167">
    <property type="entry name" value="SANT"/>
    <property type="match status" value="1"/>
</dbReference>
<feature type="compositionally biased region" description="Acidic residues" evidence="11">
    <location>
        <begin position="75"/>
        <end position="100"/>
    </location>
</feature>
<dbReference type="InterPro" id="IPR044754">
    <property type="entry name" value="Isw1/2_DEXHc"/>
</dbReference>
<evidence type="ECO:0000259" key="13">
    <source>
        <dbReference type="PROSITE" id="PS51194"/>
    </source>
</evidence>
<dbReference type="FunFam" id="3.40.50.300:FF:000519">
    <property type="entry name" value="ISWI chromatin-remodeling complex ATPase CHR11"/>
    <property type="match status" value="1"/>
</dbReference>
<evidence type="ECO:0000259" key="12">
    <source>
        <dbReference type="PROSITE" id="PS51192"/>
    </source>
</evidence>
<dbReference type="PANTHER" id="PTHR45623">
    <property type="entry name" value="CHROMODOMAIN-HELICASE-DNA-BINDING PROTEIN 3-RELATED-RELATED"/>
    <property type="match status" value="1"/>
</dbReference>
<dbReference type="InterPro" id="IPR027417">
    <property type="entry name" value="P-loop_NTPase"/>
</dbReference>
<comment type="subcellular location">
    <subcellularLocation>
        <location evidence="1">Nucleus</location>
    </subcellularLocation>
</comment>
<evidence type="ECO:0000256" key="2">
    <source>
        <dbReference type="ARBA" id="ARBA00009687"/>
    </source>
</evidence>
<dbReference type="SUPFAM" id="SSF46689">
    <property type="entry name" value="Homeodomain-like"/>
    <property type="match status" value="2"/>
</dbReference>
<proteinExistence type="inferred from homology"/>
<dbReference type="InterPro" id="IPR036306">
    <property type="entry name" value="ISWI_HAND-dom_sf"/>
</dbReference>
<evidence type="ECO:0000256" key="1">
    <source>
        <dbReference type="ARBA" id="ARBA00004123"/>
    </source>
</evidence>
<dbReference type="Gene3D" id="1.20.5.1190">
    <property type="entry name" value="iswi atpase"/>
    <property type="match status" value="1"/>
</dbReference>
<feature type="region of interest" description="Disordered" evidence="11">
    <location>
        <begin position="173"/>
        <end position="200"/>
    </location>
</feature>
<dbReference type="InterPro" id="IPR001005">
    <property type="entry name" value="SANT/Myb"/>
</dbReference>
<dbReference type="InterPro" id="IPR014001">
    <property type="entry name" value="Helicase_ATP-bd"/>
</dbReference>
<dbReference type="Gene3D" id="3.40.50.300">
    <property type="entry name" value="P-loop containing nucleotide triphosphate hydrolases"/>
    <property type="match status" value="1"/>
</dbReference>
<sequence>MAKPVKYDEEEEISSSAEEEEDQSDAAGSGSGEEGDEEEEEDAAPPAEEEEAAGEGQEEEVDEEEIEAVTTGAGAEDEEDAGADAAAEGDDESQSTEDDESVARDKDDGDETDAVVGKREKARLKELQKMKKQKIQEILDTQNAAIDADMNNKGKGRLKYLLQQTEIFAHFAKGSQSNEKKPRGRGRHASKMTEEEEDEEYLKEEEDALAGAGGTRLVSQPSCIKGKMRDYQLAGLNWLIRLYENGINGILADEMGLGKTLQTISLLGYLHEFRGITGPHMVVAPKSTLGNWIKEIQRFCPIIRAVKFLGNPEERNHIRDNLLQPGKFDVCVTSFEMAIKEKSTLRRFSWRYIIIDEAHRIKNENSLLSKTMRIYNTNYRLLITGTPLQNNLHELWALLNFLLPEIFSSAETFDEWFQISGENDQQEVVQQLHKVLRPFLLRRLKSDVEKGLPPKKETILKVGMSQMQKQYYRALLQKDLEVINAGGERKRLLNIAMQLRKCCNHPYLFQGAEPGPPYTTGEHLVENAGKMVLLDKLLPKLKERDSRVLIFSQMTRLLDILEDYLMYRGYQYCRIDGNTGGEDRDASIEAFNRPGSEKFVFLLSTRAGGLGINLATADVVVLYDSDWNPQADLQAQDRAHRIGQKKEVQVFRFCTEYTIEEKVIERAYKKLALDALVIQQGRLAEQKTVNKDDLLQMVRFGAEMVFSSKDSTITDEDIDRIIAKGEETTAELDAKMKKFTEDAIKFKMDDNAELYDFDDEKDENKVDFKKLVSDNWIEPPRRERKRNYSESDYFKQALRQGAPAKPREPRIPRMPHLHDFQFFNNQRLNELYEKEVWYLMQANQKKDTIDGEDEDQLEPLTAEEQEEKEQLLEEGFASWTRRDFNTFIRACEKYGRNDIKSISSEMEGKTEEEVQRYAKVFKERYKELSDYDRIIKNIERGEARISRKDEIMKAIGKKLDRYKNPWLELKIQYGQNKGKFYNEECDRFMLCMVHKLGYGNWDELKAAFRMSPLFRFDWFVKSRTTQELARRCDTLIRLVEKENQEYDEQERQARKEKRLAKANPKLIHYPSSFCSSAFCR</sequence>
<dbReference type="PANTHER" id="PTHR45623:SF49">
    <property type="entry name" value="SWI_SNF-RELATED MATRIX-ASSOCIATED ACTIN-DEPENDENT REGULATOR OF CHROMATIN SUBFAMILY A MEMBER 5"/>
    <property type="match status" value="1"/>
</dbReference>
<evidence type="ECO:0000256" key="5">
    <source>
        <dbReference type="ARBA" id="ARBA00022801"/>
    </source>
</evidence>
<dbReference type="GO" id="GO:0031491">
    <property type="term" value="F:nucleosome binding"/>
    <property type="evidence" value="ECO:0007669"/>
    <property type="project" value="InterPro"/>
</dbReference>
<dbReference type="InterPro" id="IPR015194">
    <property type="entry name" value="ISWI_HAND-dom"/>
</dbReference>
<dbReference type="InterPro" id="IPR049730">
    <property type="entry name" value="SNF2/RAD54-like_C"/>
</dbReference>
<dbReference type="InterPro" id="IPR001650">
    <property type="entry name" value="Helicase_C-like"/>
</dbReference>
<dbReference type="GO" id="GO:0000785">
    <property type="term" value="C:chromatin"/>
    <property type="evidence" value="ECO:0007669"/>
    <property type="project" value="TreeGrafter"/>
</dbReference>
<dbReference type="Gene3D" id="3.40.50.10810">
    <property type="entry name" value="Tandem AAA-ATPase domain"/>
    <property type="match status" value="1"/>
</dbReference>
<feature type="domain" description="Helicase C-terminal" evidence="13">
    <location>
        <begin position="533"/>
        <end position="684"/>
    </location>
</feature>
<comment type="caution">
    <text evidence="15">The sequence shown here is derived from an EMBL/GenBank/DDBJ whole genome shotgun (WGS) entry which is preliminary data.</text>
</comment>
<evidence type="ECO:0000256" key="8">
    <source>
        <dbReference type="ARBA" id="ARBA00023054"/>
    </source>
</evidence>
<dbReference type="InterPro" id="IPR000330">
    <property type="entry name" value="SNF2_N"/>
</dbReference>
<dbReference type="GO" id="GO:0005524">
    <property type="term" value="F:ATP binding"/>
    <property type="evidence" value="ECO:0007669"/>
    <property type="project" value="UniProtKB-KW"/>
</dbReference>
<keyword evidence="4" id="KW-0547">Nucleotide-binding</keyword>
<evidence type="ECO:0000256" key="7">
    <source>
        <dbReference type="ARBA" id="ARBA00022853"/>
    </source>
</evidence>
<dbReference type="FunFam" id="1.10.10.60:FF:000022">
    <property type="entry name" value="ISWI chromatin-remodeling complex ATPase CHR11 isoform A"/>
    <property type="match status" value="1"/>
</dbReference>
<dbReference type="EMBL" id="CAJGYO010000006">
    <property type="protein sequence ID" value="CAD6238459.1"/>
    <property type="molecule type" value="Genomic_DNA"/>
</dbReference>
<evidence type="ECO:0000256" key="11">
    <source>
        <dbReference type="SAM" id="MobiDB-lite"/>
    </source>
</evidence>
<dbReference type="Pfam" id="PF00176">
    <property type="entry name" value="SNF2-rel_dom"/>
    <property type="match status" value="1"/>
</dbReference>
<dbReference type="OrthoDB" id="5857104at2759"/>
<name>A0A811P6N0_9POAL</name>
<dbReference type="GO" id="GO:0005634">
    <property type="term" value="C:nucleus"/>
    <property type="evidence" value="ECO:0007669"/>
    <property type="project" value="UniProtKB-SubCell"/>
</dbReference>
<organism evidence="15 16">
    <name type="scientific">Miscanthus lutarioriparius</name>
    <dbReference type="NCBI Taxonomy" id="422564"/>
    <lineage>
        <taxon>Eukaryota</taxon>
        <taxon>Viridiplantae</taxon>
        <taxon>Streptophyta</taxon>
        <taxon>Embryophyta</taxon>
        <taxon>Tracheophyta</taxon>
        <taxon>Spermatophyta</taxon>
        <taxon>Magnoliopsida</taxon>
        <taxon>Liliopsida</taxon>
        <taxon>Poales</taxon>
        <taxon>Poaceae</taxon>
        <taxon>PACMAD clade</taxon>
        <taxon>Panicoideae</taxon>
        <taxon>Andropogonodae</taxon>
        <taxon>Andropogoneae</taxon>
        <taxon>Saccharinae</taxon>
        <taxon>Miscanthus</taxon>
    </lineage>
</organism>
<dbReference type="GO" id="GO:0034728">
    <property type="term" value="P:nucleosome organization"/>
    <property type="evidence" value="ECO:0007669"/>
    <property type="project" value="TreeGrafter"/>
</dbReference>
<dbReference type="SMART" id="SM00487">
    <property type="entry name" value="DEXDc"/>
    <property type="match status" value="1"/>
</dbReference>
<dbReference type="Pfam" id="PF09111">
    <property type="entry name" value="SLIDE"/>
    <property type="match status" value="1"/>
</dbReference>
<feature type="coiled-coil region" evidence="10">
    <location>
        <begin position="1032"/>
        <end position="1063"/>
    </location>
</feature>
<keyword evidence="5" id="KW-0378">Hydrolase</keyword>
<evidence type="ECO:0000256" key="4">
    <source>
        <dbReference type="ARBA" id="ARBA00022741"/>
    </source>
</evidence>
<keyword evidence="16" id="KW-1185">Reference proteome</keyword>
<dbReference type="GO" id="GO:0042393">
    <property type="term" value="F:histone binding"/>
    <property type="evidence" value="ECO:0007669"/>
    <property type="project" value="TreeGrafter"/>
</dbReference>
<dbReference type="Pfam" id="PF09110">
    <property type="entry name" value="HAND"/>
    <property type="match status" value="1"/>
</dbReference>
<dbReference type="FunFam" id="3.40.50.10810:FF:000028">
    <property type="entry name" value="Chromatin-remodeling complex ATPase"/>
    <property type="match status" value="1"/>
</dbReference>
<dbReference type="GO" id="GO:0003677">
    <property type="term" value="F:DNA binding"/>
    <property type="evidence" value="ECO:0007669"/>
    <property type="project" value="InterPro"/>
</dbReference>
<comment type="similarity">
    <text evidence="2">Belongs to the SNF2/RAD54 helicase family. ISWI subfamily.</text>
</comment>
<dbReference type="Pfam" id="PF00271">
    <property type="entry name" value="Helicase_C"/>
    <property type="match status" value="1"/>
</dbReference>
<keyword evidence="9" id="KW-0539">Nucleus</keyword>
<dbReference type="SMART" id="SM00717">
    <property type="entry name" value="SANT"/>
    <property type="match status" value="2"/>
</dbReference>
<dbReference type="FunFam" id="1.10.10.60:FF:000155">
    <property type="entry name" value="ISWI chromatin-remodeling complex ATPase CHR11"/>
    <property type="match status" value="1"/>
</dbReference>
<dbReference type="Gene3D" id="1.10.1040.30">
    <property type="entry name" value="ISWI, HAND domain"/>
    <property type="match status" value="1"/>
</dbReference>
<accession>A0A811P6N0</accession>
<dbReference type="PROSITE" id="PS51194">
    <property type="entry name" value="HELICASE_CTER"/>
    <property type="match status" value="1"/>
</dbReference>
<dbReference type="InterPro" id="IPR038718">
    <property type="entry name" value="SNF2-like_sf"/>
</dbReference>
<protein>
    <submittedName>
        <fullName evidence="15">Uncharacterized protein</fullName>
    </submittedName>
</protein>
<dbReference type="CDD" id="cd17997">
    <property type="entry name" value="DEXHc_SMARCA1_SMARCA5"/>
    <property type="match status" value="1"/>
</dbReference>
<evidence type="ECO:0000256" key="6">
    <source>
        <dbReference type="ARBA" id="ARBA00022840"/>
    </source>
</evidence>
<dbReference type="GO" id="GO:0016887">
    <property type="term" value="F:ATP hydrolysis activity"/>
    <property type="evidence" value="ECO:0007669"/>
    <property type="project" value="TreeGrafter"/>
</dbReference>
<keyword evidence="3" id="KW-0677">Repeat</keyword>
<dbReference type="AlphaFoldDB" id="A0A811P6N0"/>
<dbReference type="Gene3D" id="1.10.10.60">
    <property type="entry name" value="Homeodomain-like"/>
    <property type="match status" value="2"/>
</dbReference>
<feature type="compositionally biased region" description="Acidic residues" evidence="11">
    <location>
        <begin position="33"/>
        <end position="67"/>
    </location>
</feature>
<reference evidence="15" key="1">
    <citation type="submission" date="2020-10" db="EMBL/GenBank/DDBJ databases">
        <authorList>
            <person name="Han B."/>
            <person name="Lu T."/>
            <person name="Zhao Q."/>
            <person name="Huang X."/>
            <person name="Zhao Y."/>
        </authorList>
    </citation>
    <scope>NUCLEOTIDE SEQUENCE</scope>
</reference>
<dbReference type="FunFam" id="1.10.1040.30:FF:000002">
    <property type="entry name" value="ISWI chromatin-remodeling complex ATPase CHR11"/>
    <property type="match status" value="1"/>
</dbReference>
<evidence type="ECO:0000256" key="10">
    <source>
        <dbReference type="SAM" id="Coils"/>
    </source>
</evidence>
<feature type="domain" description="SANT" evidence="14">
    <location>
        <begin position="874"/>
        <end position="926"/>
    </location>
</feature>
<evidence type="ECO:0000313" key="15">
    <source>
        <dbReference type="EMBL" id="CAD6238459.1"/>
    </source>
</evidence>
<dbReference type="SUPFAM" id="SSF52540">
    <property type="entry name" value="P-loop containing nucleoside triphosphate hydrolases"/>
    <property type="match status" value="2"/>
</dbReference>
<evidence type="ECO:0000259" key="14">
    <source>
        <dbReference type="PROSITE" id="PS51293"/>
    </source>
</evidence>
<feature type="compositionally biased region" description="Acidic residues" evidence="11">
    <location>
        <begin position="8"/>
        <end position="24"/>
    </location>
</feature>
<gene>
    <name evidence="15" type="ORF">NCGR_LOCUS25692</name>
</gene>
<feature type="domain" description="Helicase ATP-binding" evidence="12">
    <location>
        <begin position="240"/>
        <end position="405"/>
    </location>
</feature>
<dbReference type="InterPro" id="IPR015195">
    <property type="entry name" value="SLIDE"/>
</dbReference>
<dbReference type="GO" id="GO:0140750">
    <property type="term" value="F:nucleosome array spacer activity"/>
    <property type="evidence" value="ECO:0007669"/>
    <property type="project" value="UniProtKB-ARBA"/>
</dbReference>
<evidence type="ECO:0000256" key="3">
    <source>
        <dbReference type="ARBA" id="ARBA00022737"/>
    </source>
</evidence>
<dbReference type="PROSITE" id="PS51293">
    <property type="entry name" value="SANT"/>
    <property type="match status" value="1"/>
</dbReference>
<dbReference type="InterPro" id="IPR009057">
    <property type="entry name" value="Homeodomain-like_sf"/>
</dbReference>
<keyword evidence="6" id="KW-0067">ATP-binding</keyword>
<dbReference type="SMART" id="SM00490">
    <property type="entry name" value="HELICc"/>
    <property type="match status" value="1"/>
</dbReference>
<dbReference type="SUPFAM" id="SSF101224">
    <property type="entry name" value="HAND domain of the nucleosome remodeling ATPase ISWI"/>
    <property type="match status" value="1"/>
</dbReference>
<dbReference type="CDD" id="cd18793">
    <property type="entry name" value="SF2_C_SNF"/>
    <property type="match status" value="1"/>
</dbReference>
<dbReference type="PROSITE" id="PS51192">
    <property type="entry name" value="HELICASE_ATP_BIND_1"/>
    <property type="match status" value="1"/>
</dbReference>